<sequence length="141" mass="15880">MNKLAKLEIAVIIILLLCIGLYLTPYFTSSFDKRRAAKVCANAAVFTSKALANFNEEKDKKASIVAKETLEELNTLDKNPFDKKLPAYVFEKPQTGSILVESDDKIQTITLTGFGRENVILVRTVIKPPSFVTYQKYEDKK</sequence>
<evidence type="ECO:0000313" key="2">
    <source>
        <dbReference type="EMBL" id="HIS74663.1"/>
    </source>
</evidence>
<evidence type="ECO:0000256" key="1">
    <source>
        <dbReference type="SAM" id="Phobius"/>
    </source>
</evidence>
<proteinExistence type="predicted"/>
<name>A0A9D1JZ62_9BACT</name>
<gene>
    <name evidence="2" type="ORF">IAA86_06555</name>
</gene>
<dbReference type="EMBL" id="DVJQ01000053">
    <property type="protein sequence ID" value="HIS74663.1"/>
    <property type="molecule type" value="Genomic_DNA"/>
</dbReference>
<dbReference type="Proteomes" id="UP000886865">
    <property type="component" value="Unassembled WGS sequence"/>
</dbReference>
<dbReference type="AlphaFoldDB" id="A0A9D1JZ62"/>
<evidence type="ECO:0000313" key="3">
    <source>
        <dbReference type="Proteomes" id="UP000886865"/>
    </source>
</evidence>
<feature type="transmembrane region" description="Helical" evidence="1">
    <location>
        <begin position="7"/>
        <end position="27"/>
    </location>
</feature>
<reference evidence="2" key="2">
    <citation type="journal article" date="2021" name="PeerJ">
        <title>Extensive microbial diversity within the chicken gut microbiome revealed by metagenomics and culture.</title>
        <authorList>
            <person name="Gilroy R."/>
            <person name="Ravi A."/>
            <person name="Getino M."/>
            <person name="Pursley I."/>
            <person name="Horton D.L."/>
            <person name="Alikhan N.F."/>
            <person name="Baker D."/>
            <person name="Gharbi K."/>
            <person name="Hall N."/>
            <person name="Watson M."/>
            <person name="Adriaenssens E.M."/>
            <person name="Foster-Nyarko E."/>
            <person name="Jarju S."/>
            <person name="Secka A."/>
            <person name="Antonio M."/>
            <person name="Oren A."/>
            <person name="Chaudhuri R.R."/>
            <person name="La Ragione R."/>
            <person name="Hildebrand F."/>
            <person name="Pallen M.J."/>
        </authorList>
    </citation>
    <scope>NUCLEOTIDE SEQUENCE</scope>
    <source>
        <strain evidence="2">CHK152-2871</strain>
    </source>
</reference>
<comment type="caution">
    <text evidence="2">The sequence shown here is derived from an EMBL/GenBank/DDBJ whole genome shotgun (WGS) entry which is preliminary data.</text>
</comment>
<keyword evidence="1" id="KW-0472">Membrane</keyword>
<protein>
    <submittedName>
        <fullName evidence="2">Uncharacterized protein</fullName>
    </submittedName>
</protein>
<keyword evidence="1" id="KW-0812">Transmembrane</keyword>
<accession>A0A9D1JZ62</accession>
<reference evidence="2" key="1">
    <citation type="submission" date="2020-10" db="EMBL/GenBank/DDBJ databases">
        <authorList>
            <person name="Gilroy R."/>
        </authorList>
    </citation>
    <scope>NUCLEOTIDE SEQUENCE</scope>
    <source>
        <strain evidence="2">CHK152-2871</strain>
    </source>
</reference>
<organism evidence="2 3">
    <name type="scientific">Candidatus Galligastranaerophilus intestinavium</name>
    <dbReference type="NCBI Taxonomy" id="2840836"/>
    <lineage>
        <taxon>Bacteria</taxon>
        <taxon>Candidatus Galligastranaerophilus</taxon>
    </lineage>
</organism>
<keyword evidence="1" id="KW-1133">Transmembrane helix</keyword>